<organism evidence="3 4">
    <name type="scientific">Amycolatopsis taiwanensis</name>
    <dbReference type="NCBI Taxonomy" id="342230"/>
    <lineage>
        <taxon>Bacteria</taxon>
        <taxon>Bacillati</taxon>
        <taxon>Actinomycetota</taxon>
        <taxon>Actinomycetes</taxon>
        <taxon>Pseudonocardiales</taxon>
        <taxon>Pseudonocardiaceae</taxon>
        <taxon>Amycolatopsis</taxon>
    </lineage>
</organism>
<sequence length="198" mass="20137">MTFLKGLSRPVRLAGFALIGVALVALVIGTMTAMNGGSSQTAAPPASDTTQPSTGSELPPTSSPAPASPPANGATSPAGPPTQPPAQSAPANPGADQEQAKWVPVRVYNNSTITGLAARAADNFRSDGWNVAESGNYPYGIIPHSTAYFTPGTDEETAAKALAAAFGMRAEPRFEGIENSSPGVIVIVTNDFQGKGKD</sequence>
<accession>A0A9W6R9D2</accession>
<comment type="caution">
    <text evidence="3">The sequence shown here is derived from an EMBL/GenBank/DDBJ whole genome shotgun (WGS) entry which is preliminary data.</text>
</comment>
<protein>
    <recommendedName>
        <fullName evidence="2">LytR/CpsA/Psr regulator C-terminal domain-containing protein</fullName>
    </recommendedName>
</protein>
<proteinExistence type="predicted"/>
<gene>
    <name evidence="3" type="ORF">Atai01_82750</name>
</gene>
<dbReference type="EMBL" id="BSTI01000043">
    <property type="protein sequence ID" value="GLY71656.1"/>
    <property type="molecule type" value="Genomic_DNA"/>
</dbReference>
<dbReference type="InterPro" id="IPR027381">
    <property type="entry name" value="LytR/CpsA/Psr_C"/>
</dbReference>
<evidence type="ECO:0000256" key="1">
    <source>
        <dbReference type="SAM" id="MobiDB-lite"/>
    </source>
</evidence>
<name>A0A9W6R9D2_9PSEU</name>
<dbReference type="AlphaFoldDB" id="A0A9W6R9D2"/>
<feature type="compositionally biased region" description="Polar residues" evidence="1">
    <location>
        <begin position="36"/>
        <end position="56"/>
    </location>
</feature>
<evidence type="ECO:0000259" key="2">
    <source>
        <dbReference type="Pfam" id="PF13399"/>
    </source>
</evidence>
<dbReference type="Pfam" id="PF13399">
    <property type="entry name" value="LytR_C"/>
    <property type="match status" value="1"/>
</dbReference>
<feature type="domain" description="LytR/CpsA/Psr regulator C-terminal" evidence="2">
    <location>
        <begin position="103"/>
        <end position="192"/>
    </location>
</feature>
<evidence type="ECO:0000313" key="3">
    <source>
        <dbReference type="EMBL" id="GLY71656.1"/>
    </source>
</evidence>
<dbReference type="RefSeq" id="WP_285491523.1">
    <property type="nucleotide sequence ID" value="NZ_BSTI01000043.1"/>
</dbReference>
<feature type="compositionally biased region" description="Low complexity" evidence="1">
    <location>
        <begin position="85"/>
        <end position="95"/>
    </location>
</feature>
<dbReference type="Gene3D" id="3.30.70.2390">
    <property type="match status" value="1"/>
</dbReference>
<reference evidence="3" key="1">
    <citation type="submission" date="2023-03" db="EMBL/GenBank/DDBJ databases">
        <title>Amycolatopsis taiwanensis NBRC 103393.</title>
        <authorList>
            <person name="Ichikawa N."/>
            <person name="Sato H."/>
            <person name="Tonouchi N."/>
        </authorList>
    </citation>
    <scope>NUCLEOTIDE SEQUENCE</scope>
    <source>
        <strain evidence="3">NBRC 103393</strain>
    </source>
</reference>
<keyword evidence="4" id="KW-1185">Reference proteome</keyword>
<feature type="region of interest" description="Disordered" evidence="1">
    <location>
        <begin position="36"/>
        <end position="98"/>
    </location>
</feature>
<evidence type="ECO:0000313" key="4">
    <source>
        <dbReference type="Proteomes" id="UP001165136"/>
    </source>
</evidence>
<dbReference type="Proteomes" id="UP001165136">
    <property type="component" value="Unassembled WGS sequence"/>
</dbReference>